<keyword evidence="7 11" id="KW-1133">Transmembrane helix</keyword>
<dbReference type="PRINTS" id="PR00253">
    <property type="entry name" value="GABAARECEPTR"/>
</dbReference>
<keyword evidence="4" id="KW-1003">Cell membrane</keyword>
<dbReference type="CDD" id="cd18987">
    <property type="entry name" value="LGIC_ECD_anion"/>
    <property type="match status" value="1"/>
</dbReference>
<dbReference type="GO" id="GO:0005230">
    <property type="term" value="F:extracellular ligand-gated monoatomic ion channel activity"/>
    <property type="evidence" value="ECO:0007669"/>
    <property type="project" value="InterPro"/>
</dbReference>
<feature type="signal peptide" evidence="12">
    <location>
        <begin position="1"/>
        <end position="15"/>
    </location>
</feature>
<organism evidence="15 16">
    <name type="scientific">Caenorhabditis auriculariae</name>
    <dbReference type="NCBI Taxonomy" id="2777116"/>
    <lineage>
        <taxon>Eukaryota</taxon>
        <taxon>Metazoa</taxon>
        <taxon>Ecdysozoa</taxon>
        <taxon>Nematoda</taxon>
        <taxon>Chromadorea</taxon>
        <taxon>Rhabditida</taxon>
        <taxon>Rhabditina</taxon>
        <taxon>Rhabditomorpha</taxon>
        <taxon>Rhabditoidea</taxon>
        <taxon>Rhabditidae</taxon>
        <taxon>Peloderinae</taxon>
        <taxon>Caenorhabditis</taxon>
    </lineage>
</organism>
<feature type="transmembrane region" description="Helical" evidence="11">
    <location>
        <begin position="528"/>
        <end position="550"/>
    </location>
</feature>
<name>A0A8S1HPC4_9PELO</name>
<evidence type="ECO:0000256" key="2">
    <source>
        <dbReference type="ARBA" id="ARBA00004236"/>
    </source>
</evidence>
<evidence type="ECO:0000256" key="8">
    <source>
        <dbReference type="ARBA" id="ARBA00023065"/>
    </source>
</evidence>
<feature type="chain" id="PRO_5035918884" evidence="12">
    <location>
        <begin position="16"/>
        <end position="725"/>
    </location>
</feature>
<protein>
    <submittedName>
        <fullName evidence="15">Uncharacterized protein</fullName>
    </submittedName>
</protein>
<gene>
    <name evidence="15" type="ORF">CAUJ_LOCUS12020</name>
</gene>
<feature type="transmembrane region" description="Helical" evidence="11">
    <location>
        <begin position="596"/>
        <end position="614"/>
    </location>
</feature>
<dbReference type="Pfam" id="PF02931">
    <property type="entry name" value="Neur_chan_LBD"/>
    <property type="match status" value="1"/>
</dbReference>
<dbReference type="Gene3D" id="2.70.170.10">
    <property type="entry name" value="Neurotransmitter-gated ion-channel ligand-binding domain"/>
    <property type="match status" value="1"/>
</dbReference>
<dbReference type="InterPro" id="IPR006201">
    <property type="entry name" value="Neur_channel"/>
</dbReference>
<accession>A0A8S1HPC4</accession>
<evidence type="ECO:0000259" key="13">
    <source>
        <dbReference type="Pfam" id="PF02931"/>
    </source>
</evidence>
<dbReference type="Pfam" id="PF02932">
    <property type="entry name" value="Neur_chan_memb"/>
    <property type="match status" value="1"/>
</dbReference>
<evidence type="ECO:0000256" key="12">
    <source>
        <dbReference type="SAM" id="SignalP"/>
    </source>
</evidence>
<keyword evidence="6 12" id="KW-0732">Signal</keyword>
<dbReference type="InterPro" id="IPR036734">
    <property type="entry name" value="Neur_chan_lig-bd_sf"/>
</dbReference>
<dbReference type="InterPro" id="IPR006202">
    <property type="entry name" value="Neur_chan_lig-bd"/>
</dbReference>
<keyword evidence="5 11" id="KW-0812">Transmembrane</keyword>
<dbReference type="InterPro" id="IPR006029">
    <property type="entry name" value="Neurotrans-gated_channel_TM"/>
</dbReference>
<dbReference type="EMBL" id="CAJGYM010000066">
    <property type="protein sequence ID" value="CAD6196105.1"/>
    <property type="molecule type" value="Genomic_DNA"/>
</dbReference>
<sequence>MFPWVVLCLLPFLSAEFLYVRTTYEAEDFGIATDEHEQCRAWKLWWRTQETNTDLTTSDIDLLAIRRSEVWVNHPAQAARFDIPLELLQQFSNIYVDFENVCRLHPRNLRIQSAISAIRYGFNVAQVCEELSGNSTNEDRSFLLNTTASLFVFTSRNLLENHESVSLNLEKVCDPQAEEDRESHLQYYQEKYGSFVFNVSALEMDIEELRAVMKNTVAIDEILRKFEHISESAIRPYPSSAILPFLKKVHYDSRIPPILHVGDQLVVKFGLLIQSMSNFELSTMAGNLETNKIIFFFEDYDVDTWVRMAWIDPRLRHQLSRPILVNDYTFLRLIWRPDPIFTNAKLSTFHKVSYFNFYMIIFPGGEVFMDIRVYLKPTAAQIVLCKYPHDNPAATLKISSLGLTKDVVSFEWFSALEDAIRINADVQIPELHITSVAAGQCDGTRKSGNYSCLESVFYMKRHIGYHIANTYIPTAFCVAFSWISVWLPEEFVEGRIFVSLTVFLTLSAENNSAKEELPKVSYIKAIDIWFGFTSIFVFSTMIQALVVISLEHNSRKLKTKSENNLEGYSKFQITKSLLMSRYYHKLARQIDTFCKVMYPVTFLLFLMVYVFVITEGDERKCLQSTTAIIKAADRGSLAQNGIISDCWCARPLLGLTFHRTLASESTVGVSASPVYLSPRYCSSASPRRLRQPFACNEDFVGRSSVDSGCARQIRTSNHSCFDVIL</sequence>
<dbReference type="Proteomes" id="UP000835052">
    <property type="component" value="Unassembled WGS sequence"/>
</dbReference>
<feature type="domain" description="Neurotransmitter-gated ion-channel ligand-binding" evidence="13">
    <location>
        <begin position="250"/>
        <end position="435"/>
    </location>
</feature>
<dbReference type="Gene3D" id="1.20.58.390">
    <property type="entry name" value="Neurotransmitter-gated ion-channel transmembrane domain"/>
    <property type="match status" value="1"/>
</dbReference>
<evidence type="ECO:0000256" key="5">
    <source>
        <dbReference type="ARBA" id="ARBA00022692"/>
    </source>
</evidence>
<keyword evidence="16" id="KW-1185">Reference proteome</keyword>
<dbReference type="SUPFAM" id="SSF90112">
    <property type="entry name" value="Neurotransmitter-gated ion-channel transmembrane pore"/>
    <property type="match status" value="1"/>
</dbReference>
<dbReference type="GO" id="GO:0004888">
    <property type="term" value="F:transmembrane signaling receptor activity"/>
    <property type="evidence" value="ECO:0007669"/>
    <property type="project" value="InterPro"/>
</dbReference>
<evidence type="ECO:0000256" key="11">
    <source>
        <dbReference type="SAM" id="Phobius"/>
    </source>
</evidence>
<dbReference type="CDD" id="cd19049">
    <property type="entry name" value="LGIC_TM_anion"/>
    <property type="match status" value="1"/>
</dbReference>
<keyword evidence="3" id="KW-0813">Transport</keyword>
<keyword evidence="9 11" id="KW-0472">Membrane</keyword>
<evidence type="ECO:0000313" key="15">
    <source>
        <dbReference type="EMBL" id="CAD6196105.1"/>
    </source>
</evidence>
<evidence type="ECO:0000256" key="3">
    <source>
        <dbReference type="ARBA" id="ARBA00022448"/>
    </source>
</evidence>
<proteinExistence type="predicted"/>
<evidence type="ECO:0000256" key="4">
    <source>
        <dbReference type="ARBA" id="ARBA00022475"/>
    </source>
</evidence>
<evidence type="ECO:0000256" key="9">
    <source>
        <dbReference type="ARBA" id="ARBA00023136"/>
    </source>
</evidence>
<reference evidence="15" key="1">
    <citation type="submission" date="2020-10" db="EMBL/GenBank/DDBJ databases">
        <authorList>
            <person name="Kikuchi T."/>
        </authorList>
    </citation>
    <scope>NUCLEOTIDE SEQUENCE</scope>
    <source>
        <strain evidence="15">NKZ352</strain>
    </source>
</reference>
<dbReference type="OrthoDB" id="442503at2759"/>
<evidence type="ECO:0000259" key="14">
    <source>
        <dbReference type="Pfam" id="PF02932"/>
    </source>
</evidence>
<dbReference type="FunFam" id="1.20.58.390:FF:000055">
    <property type="entry name" value="Ligand-Gated ion Channel"/>
    <property type="match status" value="1"/>
</dbReference>
<dbReference type="InterPro" id="IPR038050">
    <property type="entry name" value="Neuro_actylchol_rec"/>
</dbReference>
<comment type="subcellular location">
    <subcellularLocation>
        <location evidence="2">Cell membrane</location>
    </subcellularLocation>
    <subcellularLocation>
        <location evidence="1">Membrane</location>
        <topology evidence="1">Multi-pass membrane protein</topology>
    </subcellularLocation>
</comment>
<evidence type="ECO:0000256" key="10">
    <source>
        <dbReference type="ARBA" id="ARBA00023303"/>
    </source>
</evidence>
<evidence type="ECO:0000256" key="1">
    <source>
        <dbReference type="ARBA" id="ARBA00004141"/>
    </source>
</evidence>
<feature type="domain" description="Neurotransmitter-gated ion-channel transmembrane" evidence="14">
    <location>
        <begin position="470"/>
        <end position="563"/>
    </location>
</feature>
<evidence type="ECO:0000256" key="6">
    <source>
        <dbReference type="ARBA" id="ARBA00022729"/>
    </source>
</evidence>
<dbReference type="AlphaFoldDB" id="A0A8S1HPC4"/>
<dbReference type="InterPro" id="IPR006028">
    <property type="entry name" value="GABAA/Glycine_rcpt"/>
</dbReference>
<comment type="caution">
    <text evidence="15">The sequence shown here is derived from an EMBL/GenBank/DDBJ whole genome shotgun (WGS) entry which is preliminary data.</text>
</comment>
<dbReference type="PANTHER" id="PTHR18945">
    <property type="entry name" value="NEUROTRANSMITTER GATED ION CHANNEL"/>
    <property type="match status" value="1"/>
</dbReference>
<dbReference type="SUPFAM" id="SSF63712">
    <property type="entry name" value="Nicotinic receptor ligand binding domain-like"/>
    <property type="match status" value="1"/>
</dbReference>
<dbReference type="InterPro" id="IPR036719">
    <property type="entry name" value="Neuro-gated_channel_TM_sf"/>
</dbReference>
<evidence type="ECO:0000256" key="7">
    <source>
        <dbReference type="ARBA" id="ARBA00022989"/>
    </source>
</evidence>
<dbReference type="GO" id="GO:0005886">
    <property type="term" value="C:plasma membrane"/>
    <property type="evidence" value="ECO:0007669"/>
    <property type="project" value="UniProtKB-SubCell"/>
</dbReference>
<keyword evidence="8" id="KW-0406">Ion transport</keyword>
<evidence type="ECO:0000313" key="16">
    <source>
        <dbReference type="Proteomes" id="UP000835052"/>
    </source>
</evidence>
<keyword evidence="10" id="KW-0407">Ion channel</keyword>